<dbReference type="EMBL" id="GBRH01271917">
    <property type="protein sequence ID" value="JAD25978.1"/>
    <property type="molecule type" value="Transcribed_RNA"/>
</dbReference>
<organism evidence="2">
    <name type="scientific">Arundo donax</name>
    <name type="common">Giant reed</name>
    <name type="synonym">Donax arundinaceus</name>
    <dbReference type="NCBI Taxonomy" id="35708"/>
    <lineage>
        <taxon>Eukaryota</taxon>
        <taxon>Viridiplantae</taxon>
        <taxon>Streptophyta</taxon>
        <taxon>Embryophyta</taxon>
        <taxon>Tracheophyta</taxon>
        <taxon>Spermatophyta</taxon>
        <taxon>Magnoliopsida</taxon>
        <taxon>Liliopsida</taxon>
        <taxon>Poales</taxon>
        <taxon>Poaceae</taxon>
        <taxon>PACMAD clade</taxon>
        <taxon>Arundinoideae</taxon>
        <taxon>Arundineae</taxon>
        <taxon>Arundo</taxon>
    </lineage>
</organism>
<name>A0A0A8YK89_ARUDO</name>
<feature type="compositionally biased region" description="Basic and acidic residues" evidence="1">
    <location>
        <begin position="74"/>
        <end position="84"/>
    </location>
</feature>
<evidence type="ECO:0000256" key="1">
    <source>
        <dbReference type="SAM" id="MobiDB-lite"/>
    </source>
</evidence>
<dbReference type="AlphaFoldDB" id="A0A0A8YK89"/>
<evidence type="ECO:0000313" key="2">
    <source>
        <dbReference type="EMBL" id="JAD25978.1"/>
    </source>
</evidence>
<proteinExistence type="predicted"/>
<sequence length="84" mass="9443">MTRPTSIKRRGIIIIRNTNVDHQSYFSIMSYAVKTEGWLMVQAATSRILLLSIERGRTTGTSLQSSETQPGEISQKDVTAHTYI</sequence>
<reference evidence="2" key="2">
    <citation type="journal article" date="2015" name="Data Brief">
        <title>Shoot transcriptome of the giant reed, Arundo donax.</title>
        <authorList>
            <person name="Barrero R.A."/>
            <person name="Guerrero F.D."/>
            <person name="Moolhuijzen P."/>
            <person name="Goolsby J.A."/>
            <person name="Tidwell J."/>
            <person name="Bellgard S.E."/>
            <person name="Bellgard M.I."/>
        </authorList>
    </citation>
    <scope>NUCLEOTIDE SEQUENCE</scope>
    <source>
        <tissue evidence="2">Shoot tissue taken approximately 20 cm above the soil surface</tissue>
    </source>
</reference>
<feature type="compositionally biased region" description="Polar residues" evidence="1">
    <location>
        <begin position="59"/>
        <end position="72"/>
    </location>
</feature>
<protein>
    <submittedName>
        <fullName evidence="2">Uncharacterized protein</fullName>
    </submittedName>
</protein>
<reference evidence="2" key="1">
    <citation type="submission" date="2014-09" db="EMBL/GenBank/DDBJ databases">
        <authorList>
            <person name="Magalhaes I.L.F."/>
            <person name="Oliveira U."/>
            <person name="Santos F.R."/>
            <person name="Vidigal T.H.D.A."/>
            <person name="Brescovit A.D."/>
            <person name="Santos A.J."/>
        </authorList>
    </citation>
    <scope>NUCLEOTIDE SEQUENCE</scope>
    <source>
        <tissue evidence="2">Shoot tissue taken approximately 20 cm above the soil surface</tissue>
    </source>
</reference>
<feature type="region of interest" description="Disordered" evidence="1">
    <location>
        <begin position="59"/>
        <end position="84"/>
    </location>
</feature>
<accession>A0A0A8YK89</accession>